<comment type="caution">
    <text evidence="2">The sequence shown here is derived from an EMBL/GenBank/DDBJ whole genome shotgun (WGS) entry which is preliminary data.</text>
</comment>
<dbReference type="AlphaFoldDB" id="A0A9P7YZC3"/>
<accession>A0A9P7YZC3</accession>
<organism evidence="2 3">
    <name type="scientific">Calycina marina</name>
    <dbReference type="NCBI Taxonomy" id="1763456"/>
    <lineage>
        <taxon>Eukaryota</taxon>
        <taxon>Fungi</taxon>
        <taxon>Dikarya</taxon>
        <taxon>Ascomycota</taxon>
        <taxon>Pezizomycotina</taxon>
        <taxon>Leotiomycetes</taxon>
        <taxon>Helotiales</taxon>
        <taxon>Pezizellaceae</taxon>
        <taxon>Calycina</taxon>
    </lineage>
</organism>
<evidence type="ECO:0000313" key="3">
    <source>
        <dbReference type="Proteomes" id="UP000887226"/>
    </source>
</evidence>
<reference evidence="2" key="1">
    <citation type="journal article" date="2021" name="IMA Fungus">
        <title>Genomic characterization of three marine fungi, including Emericellopsis atlantica sp. nov. with signatures of a generalist lifestyle and marine biomass degradation.</title>
        <authorList>
            <person name="Hagestad O.C."/>
            <person name="Hou L."/>
            <person name="Andersen J.H."/>
            <person name="Hansen E.H."/>
            <person name="Altermark B."/>
            <person name="Li C."/>
            <person name="Kuhnert E."/>
            <person name="Cox R.J."/>
            <person name="Crous P.W."/>
            <person name="Spatafora J.W."/>
            <person name="Lail K."/>
            <person name="Amirebrahimi M."/>
            <person name="Lipzen A."/>
            <person name="Pangilinan J."/>
            <person name="Andreopoulos W."/>
            <person name="Hayes R.D."/>
            <person name="Ng V."/>
            <person name="Grigoriev I.V."/>
            <person name="Jackson S.A."/>
            <person name="Sutton T.D.S."/>
            <person name="Dobson A.D.W."/>
            <person name="Rama T."/>
        </authorList>
    </citation>
    <scope>NUCLEOTIDE SEQUENCE</scope>
    <source>
        <strain evidence="2">TRa3180A</strain>
    </source>
</reference>
<sequence length="166" mass="17496">MIAKAILPAFIFLLTASTSLILTPVVAPEPNLISTAISSSTPLNPQQAAIDSIFTLISNGVGLYRDSEEFALYLLYYGTLPGDPDETGIASRQGILLDSAGTSLTALSPDVRNSLQNECDSNTSFQNVEITEVPPIPTIELPAYRGTAAATPPLDVLLSHLPLVGN</sequence>
<evidence type="ECO:0000313" key="2">
    <source>
        <dbReference type="EMBL" id="KAG9242512.1"/>
    </source>
</evidence>
<dbReference type="EMBL" id="MU254066">
    <property type="protein sequence ID" value="KAG9242512.1"/>
    <property type="molecule type" value="Genomic_DNA"/>
</dbReference>
<keyword evidence="3" id="KW-1185">Reference proteome</keyword>
<evidence type="ECO:0000256" key="1">
    <source>
        <dbReference type="SAM" id="SignalP"/>
    </source>
</evidence>
<gene>
    <name evidence="2" type="ORF">BJ878DRAFT_544200</name>
</gene>
<protein>
    <submittedName>
        <fullName evidence="2">Uncharacterized protein</fullName>
    </submittedName>
</protein>
<feature type="signal peptide" evidence="1">
    <location>
        <begin position="1"/>
        <end position="28"/>
    </location>
</feature>
<name>A0A9P7YZC3_9HELO</name>
<keyword evidence="1" id="KW-0732">Signal</keyword>
<feature type="chain" id="PRO_5040354977" evidence="1">
    <location>
        <begin position="29"/>
        <end position="166"/>
    </location>
</feature>
<dbReference type="Proteomes" id="UP000887226">
    <property type="component" value="Unassembled WGS sequence"/>
</dbReference>
<proteinExistence type="predicted"/>